<evidence type="ECO:0000313" key="6">
    <source>
        <dbReference type="Proteomes" id="UP001165287"/>
    </source>
</evidence>
<protein>
    <submittedName>
        <fullName evidence="5">Sugar kinase</fullName>
    </submittedName>
</protein>
<evidence type="ECO:0000256" key="2">
    <source>
        <dbReference type="ARBA" id="ARBA00022679"/>
    </source>
</evidence>
<dbReference type="RefSeq" id="WP_224141950.1">
    <property type="nucleotide sequence ID" value="NZ_JAIQUM010000119.1"/>
</dbReference>
<evidence type="ECO:0000313" key="5">
    <source>
        <dbReference type="EMBL" id="MBZ5753535.1"/>
    </source>
</evidence>
<evidence type="ECO:0000259" key="4">
    <source>
        <dbReference type="Pfam" id="PF00294"/>
    </source>
</evidence>
<reference evidence="5" key="1">
    <citation type="submission" date="2024-05" db="EMBL/GenBank/DDBJ databases">
        <title>Metabacillus sp. nov., isolated from the rhizosphere soil of tomato plants.</title>
        <authorList>
            <person name="Ma R."/>
        </authorList>
    </citation>
    <scope>NUCLEOTIDE SEQUENCE</scope>
    <source>
        <strain evidence="5">DBTR6</strain>
    </source>
</reference>
<dbReference type="Proteomes" id="UP001165287">
    <property type="component" value="Unassembled WGS sequence"/>
</dbReference>
<dbReference type="Pfam" id="PF00294">
    <property type="entry name" value="PfkB"/>
    <property type="match status" value="1"/>
</dbReference>
<name>A0ABS7V051_9BACI</name>
<dbReference type="SUPFAM" id="SSF53613">
    <property type="entry name" value="Ribokinase-like"/>
    <property type="match status" value="1"/>
</dbReference>
<dbReference type="InterPro" id="IPR011611">
    <property type="entry name" value="PfkB_dom"/>
</dbReference>
<sequence>MKKIVTLGEIMLRFSTTEGKRLSLTDQLAVNYGGAEANVAVSLSHFGHDAYFISKVPDNALGVAVDRHLRSNGVRTDYVIKGGDRLGTYYLEAGIGERSPQVTYDRKYSSFSSLKVDEINLDDALRDASLFHVSGITLALSPELRELTFLAIKRAKELGVKTSFDFNYRAKLWSQQEAKEVILPLLPFVDICSCGELDAIYLLGMDKVDESLPQEERLKRYYQKLIELYPNIEFISSTFRTVLSASSNKLQGNLFVGGELYQSMVHHIEPIVDRVGGGDAFAAGILSGILDGYAPGRIISFATTASALKHTVHGDCNAFTKEEVFQFANNEPGKIVR</sequence>
<dbReference type="CDD" id="cd01166">
    <property type="entry name" value="KdgK"/>
    <property type="match status" value="1"/>
</dbReference>
<keyword evidence="3 5" id="KW-0418">Kinase</keyword>
<feature type="domain" description="Carbohydrate kinase PfkB" evidence="4">
    <location>
        <begin position="1"/>
        <end position="318"/>
    </location>
</feature>
<keyword evidence="2" id="KW-0808">Transferase</keyword>
<gene>
    <name evidence="5" type="ORF">K9V48_25750</name>
</gene>
<organism evidence="5 6">
    <name type="scientific">Metabacillus rhizolycopersici</name>
    <dbReference type="NCBI Taxonomy" id="2875709"/>
    <lineage>
        <taxon>Bacteria</taxon>
        <taxon>Bacillati</taxon>
        <taxon>Bacillota</taxon>
        <taxon>Bacilli</taxon>
        <taxon>Bacillales</taxon>
        <taxon>Bacillaceae</taxon>
        <taxon>Metabacillus</taxon>
    </lineage>
</organism>
<comment type="similarity">
    <text evidence="1">Belongs to the carbohydrate kinase PfkB family.</text>
</comment>
<dbReference type="PANTHER" id="PTHR43320:SF2">
    <property type="entry name" value="2-DEHYDRO-3-DEOXYGLUCONOKINASE_2-DEHYDRO-3-DEOXYGALACTONOKINASE"/>
    <property type="match status" value="1"/>
</dbReference>
<evidence type="ECO:0000256" key="3">
    <source>
        <dbReference type="ARBA" id="ARBA00022777"/>
    </source>
</evidence>
<dbReference type="GO" id="GO:0016301">
    <property type="term" value="F:kinase activity"/>
    <property type="evidence" value="ECO:0007669"/>
    <property type="project" value="UniProtKB-KW"/>
</dbReference>
<evidence type="ECO:0000256" key="1">
    <source>
        <dbReference type="ARBA" id="ARBA00010688"/>
    </source>
</evidence>
<dbReference type="PANTHER" id="PTHR43320">
    <property type="entry name" value="SUGAR KINASE"/>
    <property type="match status" value="1"/>
</dbReference>
<accession>A0ABS7V051</accession>
<keyword evidence="6" id="KW-1185">Reference proteome</keyword>
<proteinExistence type="inferred from homology"/>
<comment type="caution">
    <text evidence="5">The sequence shown here is derived from an EMBL/GenBank/DDBJ whole genome shotgun (WGS) entry which is preliminary data.</text>
</comment>
<dbReference type="InterPro" id="IPR052700">
    <property type="entry name" value="Carb_kinase_PfkB-like"/>
</dbReference>
<dbReference type="EMBL" id="JAIQUM010000119">
    <property type="protein sequence ID" value="MBZ5753535.1"/>
    <property type="molecule type" value="Genomic_DNA"/>
</dbReference>
<dbReference type="Gene3D" id="3.40.1190.20">
    <property type="match status" value="1"/>
</dbReference>
<dbReference type="InterPro" id="IPR029056">
    <property type="entry name" value="Ribokinase-like"/>
</dbReference>